<dbReference type="OrthoDB" id="59699at2759"/>
<dbReference type="InterPro" id="IPR018712">
    <property type="entry name" value="Tle1-like_cat"/>
</dbReference>
<organism evidence="2 3">
    <name type="scientific">Clonostachys rhizophaga</name>
    <dbReference type="NCBI Taxonomy" id="160324"/>
    <lineage>
        <taxon>Eukaryota</taxon>
        <taxon>Fungi</taxon>
        <taxon>Dikarya</taxon>
        <taxon>Ascomycota</taxon>
        <taxon>Pezizomycotina</taxon>
        <taxon>Sordariomycetes</taxon>
        <taxon>Hypocreomycetidae</taxon>
        <taxon>Hypocreales</taxon>
        <taxon>Bionectriaceae</taxon>
        <taxon>Clonostachys</taxon>
    </lineage>
</organism>
<dbReference type="PANTHER" id="PTHR33840:SF1">
    <property type="entry name" value="TLE1 PHOSPHOLIPASE DOMAIN-CONTAINING PROTEIN"/>
    <property type="match status" value="1"/>
</dbReference>
<keyword evidence="3" id="KW-1185">Reference proteome</keyword>
<comment type="caution">
    <text evidence="2">The sequence shown here is derived from an EMBL/GenBank/DDBJ whole genome shotgun (WGS) entry which is preliminary data.</text>
</comment>
<dbReference type="PANTHER" id="PTHR33840">
    <property type="match status" value="1"/>
</dbReference>
<gene>
    <name evidence="2" type="ORF">CRHIZ90672A_00008836</name>
</gene>
<accession>A0A9N9W054</accession>
<dbReference type="Proteomes" id="UP000696573">
    <property type="component" value="Unassembled WGS sequence"/>
</dbReference>
<evidence type="ECO:0000259" key="1">
    <source>
        <dbReference type="Pfam" id="PF09994"/>
    </source>
</evidence>
<evidence type="ECO:0000313" key="2">
    <source>
        <dbReference type="EMBL" id="CAH0040732.1"/>
    </source>
</evidence>
<protein>
    <recommendedName>
        <fullName evidence="1">T6SS Phospholipase effector Tle1-like catalytic domain-containing protein</fullName>
    </recommendedName>
</protein>
<proteinExistence type="predicted"/>
<feature type="domain" description="T6SS Phospholipase effector Tle1-like catalytic" evidence="1">
    <location>
        <begin position="5"/>
        <end position="287"/>
    </location>
</feature>
<dbReference type="Pfam" id="PF09994">
    <property type="entry name" value="T6SS_Tle1-like_cat"/>
    <property type="match status" value="1"/>
</dbReference>
<name>A0A9N9W054_9HYPO</name>
<dbReference type="AlphaFoldDB" id="A0A9N9W054"/>
<sequence length="432" mass="48298">MATTRRVIELCDGTWCGRETNTISNINILSRIIGINLTANPAVYTLLTGDVCARYFDGVGLGSDFMNYLWNGAFMMQTASVYTEVWLFGISRGAYIVRSVGGMINKCGIIQNQANEVLIDQVYDIYRSPHLPSSPEMIQFRANGSYAVRSPIKFMGIFNTVGSRGVPRLNYHTGSGFEWPESHDNIVSTAVEKLYHAVAMHDRFWAFQPCLASRKPRQAGVVAPVNFKIRQMWFPGCHYDIARQELQFLREGGTRLEKTLFPILHIFSNTVYPNEKLADLVLLWMLQGINAEGGGTIVRQNTAGNTSNIATEIINIQALITTKSNGIGDVYDNILTYLPGGQLFSTLVTWWKNLNKTAYAILFEPVDRWIPDPGIGNGIAALVWNQVYHYTRADSDIGGNVIEKIADVQSPQYPSQSYQNYLTYMAAVGWQA</sequence>
<dbReference type="EMBL" id="CABFNQ020000763">
    <property type="protein sequence ID" value="CAH0040732.1"/>
    <property type="molecule type" value="Genomic_DNA"/>
</dbReference>
<evidence type="ECO:0000313" key="3">
    <source>
        <dbReference type="Proteomes" id="UP000696573"/>
    </source>
</evidence>
<reference evidence="2" key="1">
    <citation type="submission" date="2021-10" db="EMBL/GenBank/DDBJ databases">
        <authorList>
            <person name="Piombo E."/>
        </authorList>
    </citation>
    <scope>NUCLEOTIDE SEQUENCE</scope>
</reference>